<evidence type="ECO:0000256" key="4">
    <source>
        <dbReference type="ARBA" id="ARBA00022825"/>
    </source>
</evidence>
<evidence type="ECO:0000313" key="5">
    <source>
        <dbReference type="EMBL" id="MEK0170514.1"/>
    </source>
</evidence>
<name>A0ABU8Y6N9_9MICO</name>
<evidence type="ECO:0000313" key="6">
    <source>
        <dbReference type="Proteomes" id="UP001370299"/>
    </source>
</evidence>
<dbReference type="Proteomes" id="UP001370299">
    <property type="component" value="Unassembled WGS sequence"/>
</dbReference>
<reference evidence="5 6" key="1">
    <citation type="submission" date="2024-03" db="EMBL/GenBank/DDBJ databases">
        <title>Whole genomes of four grape xylem sap localized bacterial endophytes.</title>
        <authorList>
            <person name="Kumar G."/>
            <person name="Savka M.A."/>
        </authorList>
    </citation>
    <scope>NUCLEOTIDE SEQUENCE [LARGE SCALE GENOMIC DNA]</scope>
    <source>
        <strain evidence="5 6">RIT_GXS8</strain>
    </source>
</reference>
<protein>
    <submittedName>
        <fullName evidence="5">Type 1 glutamine amidotransferase-like domain-containing protein</fullName>
    </submittedName>
</protein>
<gene>
    <name evidence="5" type="ORF">WMN62_03430</name>
</gene>
<keyword evidence="2" id="KW-0645">Protease</keyword>
<evidence type="ECO:0000256" key="2">
    <source>
        <dbReference type="ARBA" id="ARBA00022670"/>
    </source>
</evidence>
<proteinExistence type="inferred from homology"/>
<comment type="similarity">
    <text evidence="1">Belongs to the peptidase S51 family.</text>
</comment>
<dbReference type="InterPro" id="IPR005320">
    <property type="entry name" value="Peptidase_S51"/>
</dbReference>
<dbReference type="PANTHER" id="PTHR20842:SF0">
    <property type="entry name" value="ALPHA-ASPARTYL DIPEPTIDASE"/>
    <property type="match status" value="1"/>
</dbReference>
<dbReference type="EMBL" id="JBBLYY010000023">
    <property type="protein sequence ID" value="MEK0170514.1"/>
    <property type="molecule type" value="Genomic_DNA"/>
</dbReference>
<dbReference type="InterPro" id="IPR029062">
    <property type="entry name" value="Class_I_gatase-like"/>
</dbReference>
<dbReference type="Gene3D" id="3.40.50.880">
    <property type="match status" value="1"/>
</dbReference>
<keyword evidence="4" id="KW-0720">Serine protease</keyword>
<dbReference type="PANTHER" id="PTHR20842">
    <property type="entry name" value="PROTEASE S51 ALPHA-ASPARTYL DIPEPTIDASE"/>
    <property type="match status" value="1"/>
</dbReference>
<evidence type="ECO:0000256" key="1">
    <source>
        <dbReference type="ARBA" id="ARBA00006534"/>
    </source>
</evidence>
<dbReference type="RefSeq" id="WP_340196588.1">
    <property type="nucleotide sequence ID" value="NZ_JBBKAP010000042.1"/>
</dbReference>
<keyword evidence="6" id="KW-1185">Reference proteome</keyword>
<sequence>MKILLLSRNTGAILPFLTEPNGADPALDRFRIAYVDDAQQAFTGAPFVEAERAAIAALAGEVVPVTVRGTENHRFDQILADVDAVYVASGSTFALLEALRVSGNDEVLVEHVRAGLPYIGASAGSIVAGPDVTPASLMDDPADGPALTDHTGLALVDQTVVPHADGLLPPYPPELIQETLDTYRDSYALVPLDDDQALAVDGGRTRVSRSDTIPG</sequence>
<keyword evidence="3" id="KW-0378">Hydrolase</keyword>
<accession>A0ABU8Y6N9</accession>
<dbReference type="Pfam" id="PF03575">
    <property type="entry name" value="Peptidase_S51"/>
    <property type="match status" value="1"/>
</dbReference>
<dbReference type="SUPFAM" id="SSF52317">
    <property type="entry name" value="Class I glutamine amidotransferase-like"/>
    <property type="match status" value="1"/>
</dbReference>
<organism evidence="5 6">
    <name type="scientific">Curtobacterium citreum</name>
    <dbReference type="NCBI Taxonomy" id="2036"/>
    <lineage>
        <taxon>Bacteria</taxon>
        <taxon>Bacillati</taxon>
        <taxon>Actinomycetota</taxon>
        <taxon>Actinomycetes</taxon>
        <taxon>Micrococcales</taxon>
        <taxon>Microbacteriaceae</taxon>
        <taxon>Curtobacterium</taxon>
    </lineage>
</organism>
<comment type="caution">
    <text evidence="5">The sequence shown here is derived from an EMBL/GenBank/DDBJ whole genome shotgun (WGS) entry which is preliminary data.</text>
</comment>
<evidence type="ECO:0000256" key="3">
    <source>
        <dbReference type="ARBA" id="ARBA00022801"/>
    </source>
</evidence>